<keyword evidence="3" id="KW-1185">Reference proteome</keyword>
<dbReference type="EMBL" id="BGPR01072332">
    <property type="protein sequence ID" value="GBO45274.1"/>
    <property type="molecule type" value="Genomic_DNA"/>
</dbReference>
<protein>
    <submittedName>
        <fullName evidence="1">Uncharacterized protein</fullName>
    </submittedName>
</protein>
<evidence type="ECO:0000313" key="3">
    <source>
        <dbReference type="Proteomes" id="UP000499080"/>
    </source>
</evidence>
<evidence type="ECO:0000313" key="1">
    <source>
        <dbReference type="EMBL" id="GBO45274.1"/>
    </source>
</evidence>
<reference evidence="1 3" key="1">
    <citation type="journal article" date="2019" name="Sci. Rep.">
        <title>Orb-weaving spider Araneus ventricosus genome elucidates the spidroin gene catalogue.</title>
        <authorList>
            <person name="Kono N."/>
            <person name="Nakamura H."/>
            <person name="Ohtoshi R."/>
            <person name="Moran D.A.P."/>
            <person name="Shinohara A."/>
            <person name="Yoshida Y."/>
            <person name="Fujiwara M."/>
            <person name="Mori M."/>
            <person name="Tomita M."/>
            <person name="Arakawa K."/>
        </authorList>
    </citation>
    <scope>NUCLEOTIDE SEQUENCE [LARGE SCALE GENOMIC DNA]</scope>
</reference>
<sequence>MELEISCEVKLSQHFPSGFLELQRKRRNNSTTLESLENDETLDQKYINAVQLTQSNSGSITSVRTKMEKPAHVTITIVDQTTIMDDLTECFVKFLDMHKQQD</sequence>
<organism evidence="1 3">
    <name type="scientific">Araneus ventricosus</name>
    <name type="common">Orbweaver spider</name>
    <name type="synonym">Epeira ventricosa</name>
    <dbReference type="NCBI Taxonomy" id="182803"/>
    <lineage>
        <taxon>Eukaryota</taxon>
        <taxon>Metazoa</taxon>
        <taxon>Ecdysozoa</taxon>
        <taxon>Arthropoda</taxon>
        <taxon>Chelicerata</taxon>
        <taxon>Arachnida</taxon>
        <taxon>Araneae</taxon>
        <taxon>Araneomorphae</taxon>
        <taxon>Entelegynae</taxon>
        <taxon>Araneoidea</taxon>
        <taxon>Araneidae</taxon>
        <taxon>Araneus</taxon>
    </lineage>
</organism>
<evidence type="ECO:0000313" key="2">
    <source>
        <dbReference type="EMBL" id="GBO45287.1"/>
    </source>
</evidence>
<gene>
    <name evidence="2" type="ORF">AVEN_145311_1</name>
    <name evidence="1" type="ORF">AVEN_229624_1</name>
</gene>
<dbReference type="EMBL" id="BGPR01072339">
    <property type="protein sequence ID" value="GBO45287.1"/>
    <property type="molecule type" value="Genomic_DNA"/>
</dbReference>
<comment type="caution">
    <text evidence="1">The sequence shown here is derived from an EMBL/GenBank/DDBJ whole genome shotgun (WGS) entry which is preliminary data.</text>
</comment>
<dbReference type="Proteomes" id="UP000499080">
    <property type="component" value="Unassembled WGS sequence"/>
</dbReference>
<name>A0A4Y2X8L2_ARAVE</name>
<proteinExistence type="predicted"/>
<accession>A0A4Y2X8L2</accession>
<dbReference type="AlphaFoldDB" id="A0A4Y2X8L2"/>